<name>A0ABU7M026_9PROT</name>
<feature type="region of interest" description="Disordered" evidence="1">
    <location>
        <begin position="158"/>
        <end position="182"/>
    </location>
</feature>
<evidence type="ECO:0000259" key="2">
    <source>
        <dbReference type="Pfam" id="PF08534"/>
    </source>
</evidence>
<keyword evidence="4" id="KW-1185">Reference proteome</keyword>
<comment type="caution">
    <text evidence="3">The sequence shown here is derived from an EMBL/GenBank/DDBJ whole genome shotgun (WGS) entry which is preliminary data.</text>
</comment>
<dbReference type="InterPro" id="IPR050553">
    <property type="entry name" value="Thioredoxin_ResA/DsbE_sf"/>
</dbReference>
<dbReference type="Pfam" id="PF08534">
    <property type="entry name" value="Redoxin"/>
    <property type="match status" value="1"/>
</dbReference>
<proteinExistence type="predicted"/>
<dbReference type="EMBL" id="JAZDRO010000004">
    <property type="protein sequence ID" value="MEE2567153.1"/>
    <property type="molecule type" value="Genomic_DNA"/>
</dbReference>
<dbReference type="PANTHER" id="PTHR42852">
    <property type="entry name" value="THIOL:DISULFIDE INTERCHANGE PROTEIN DSBE"/>
    <property type="match status" value="1"/>
</dbReference>
<gene>
    <name evidence="3" type="ORF">V0U35_10745</name>
</gene>
<dbReference type="Proteomes" id="UP001310692">
    <property type="component" value="Unassembled WGS sequence"/>
</dbReference>
<sequence length="182" mass="20077">MAHPFRPAPDWTVSQWFNADATPPTLATLRGRVIVLSAFQMLCPACVEHSIPQIRRIRELFSPDTVAVIGLHTVFEHHDAMTPTALQAFLHEYRISIPVGVDAPDPDGRFMPQTMRRYDLQGTPSTLLIDRAGRLRRKSLGHVPDLRLGAEIMSLVAEREDADPADPAADSEATGPHCTPPS</sequence>
<reference evidence="3 4" key="1">
    <citation type="submission" date="2024-01" db="EMBL/GenBank/DDBJ databases">
        <title>Hyphobacterium bacterium isolated from marine sediment.</title>
        <authorList>
            <person name="Zhao S."/>
        </authorList>
    </citation>
    <scope>NUCLEOTIDE SEQUENCE [LARGE SCALE GENOMIC DNA]</scope>
    <source>
        <strain evidence="3 4">Y60-23</strain>
    </source>
</reference>
<dbReference type="RefSeq" id="WP_330196713.1">
    <property type="nucleotide sequence ID" value="NZ_JAZDRO010000004.1"/>
</dbReference>
<dbReference type="Gene3D" id="3.40.30.10">
    <property type="entry name" value="Glutaredoxin"/>
    <property type="match status" value="1"/>
</dbReference>
<evidence type="ECO:0000313" key="4">
    <source>
        <dbReference type="Proteomes" id="UP001310692"/>
    </source>
</evidence>
<evidence type="ECO:0000256" key="1">
    <source>
        <dbReference type="SAM" id="MobiDB-lite"/>
    </source>
</evidence>
<dbReference type="InterPro" id="IPR036249">
    <property type="entry name" value="Thioredoxin-like_sf"/>
</dbReference>
<feature type="domain" description="Redoxin" evidence="2">
    <location>
        <begin position="8"/>
        <end position="144"/>
    </location>
</feature>
<dbReference type="InterPro" id="IPR013740">
    <property type="entry name" value="Redoxin"/>
</dbReference>
<protein>
    <submittedName>
        <fullName evidence="3">TlpA disulfide reductase family protein</fullName>
    </submittedName>
</protein>
<dbReference type="SUPFAM" id="SSF52833">
    <property type="entry name" value="Thioredoxin-like"/>
    <property type="match status" value="1"/>
</dbReference>
<dbReference type="PANTHER" id="PTHR42852:SF13">
    <property type="entry name" value="PROTEIN DIPZ"/>
    <property type="match status" value="1"/>
</dbReference>
<dbReference type="CDD" id="cd02966">
    <property type="entry name" value="TlpA_like_family"/>
    <property type="match status" value="1"/>
</dbReference>
<organism evidence="3 4">
    <name type="scientific">Hyphobacterium marinum</name>
    <dbReference type="NCBI Taxonomy" id="3116574"/>
    <lineage>
        <taxon>Bacteria</taxon>
        <taxon>Pseudomonadati</taxon>
        <taxon>Pseudomonadota</taxon>
        <taxon>Alphaproteobacteria</taxon>
        <taxon>Maricaulales</taxon>
        <taxon>Maricaulaceae</taxon>
        <taxon>Hyphobacterium</taxon>
    </lineage>
</organism>
<accession>A0ABU7M026</accession>
<evidence type="ECO:0000313" key="3">
    <source>
        <dbReference type="EMBL" id="MEE2567153.1"/>
    </source>
</evidence>